<sequence>MWKRNCFPSLLLALFFCGSPLAEAATYSGPLSGNTTWRGEVVLAAPVTVPSGATLTIAAGTRVRPVDAAARLMVQGVLLVQGTAASPVVFIAVEKWQGIEFVEAPPGSVIEQARFSRAEAALSSIATDLTVRGSTFADCTAAIKLLRESHSLIEDCRFVGNGMGIENEMKSTPVIRGNHFEGHTNTAIFASHNSSGAIVDNLFFKNKQGITLVQKYPDRIEKNRFVENGVGIFCNQTQNTPTILANTFEKNENALVNFSFSYPVVENNRFLDNETAIRNDQFGSPRVARNLLRGNRTALYNNRKSNPEVRLNRIEKNGLALFVDYSSYPQVRENNFLDNGRGVELGIFQSADWEKRSGSSGMVQKEALSRKSQNPLLAKAPTVFNDYVDVSGNWWGKDTAKLAAAGSEGNLEIFFDRCDKPEVIYEGFGPDSYRLDRVVFSPWLEAPAKGAGLEVTP</sequence>
<feature type="domain" description="Periplasmic copper-binding protein NosD beta helix" evidence="2">
    <location>
        <begin position="106"/>
        <end position="254"/>
    </location>
</feature>
<dbReference type="Proteomes" id="UP000057158">
    <property type="component" value="Chromosome"/>
</dbReference>
<dbReference type="Pfam" id="PF05048">
    <property type="entry name" value="NosD"/>
    <property type="match status" value="2"/>
</dbReference>
<dbReference type="STRING" id="1603606.DSOUD_2984"/>
<dbReference type="KEGG" id="des:DSOUD_2984"/>
<feature type="domain" description="Periplasmic copper-binding protein NosD beta helix" evidence="2">
    <location>
        <begin position="264"/>
        <end position="355"/>
    </location>
</feature>
<dbReference type="Gene3D" id="2.160.20.10">
    <property type="entry name" value="Single-stranded right-handed beta-helix, Pectin lyase-like"/>
    <property type="match status" value="2"/>
</dbReference>
<evidence type="ECO:0000313" key="3">
    <source>
        <dbReference type="EMBL" id="ALC17711.1"/>
    </source>
</evidence>
<dbReference type="InterPro" id="IPR011050">
    <property type="entry name" value="Pectin_lyase_fold/virulence"/>
</dbReference>
<proteinExistence type="predicted"/>
<keyword evidence="4" id="KW-1185">Reference proteome</keyword>
<name>A0A0M5IS33_9BACT</name>
<dbReference type="OrthoDB" id="5401005at2"/>
<evidence type="ECO:0000259" key="2">
    <source>
        <dbReference type="Pfam" id="PF05048"/>
    </source>
</evidence>
<dbReference type="PATRIC" id="fig|1603606.3.peg.3218"/>
<feature type="signal peptide" evidence="1">
    <location>
        <begin position="1"/>
        <end position="24"/>
    </location>
</feature>
<organism evidence="3 4">
    <name type="scientific">Desulfuromonas soudanensis</name>
    <dbReference type="NCBI Taxonomy" id="1603606"/>
    <lineage>
        <taxon>Bacteria</taxon>
        <taxon>Pseudomonadati</taxon>
        <taxon>Thermodesulfobacteriota</taxon>
        <taxon>Desulfuromonadia</taxon>
        <taxon>Desulfuromonadales</taxon>
        <taxon>Desulfuromonadaceae</taxon>
        <taxon>Desulfuromonas</taxon>
    </lineage>
</organism>
<protein>
    <submittedName>
        <fullName evidence="3">Tandem CASH domain-containing nitrous oxidase accessory protein NosD</fullName>
    </submittedName>
</protein>
<dbReference type="SUPFAM" id="SSF51126">
    <property type="entry name" value="Pectin lyase-like"/>
    <property type="match status" value="1"/>
</dbReference>
<reference evidence="3 4" key="1">
    <citation type="submission" date="2015-07" db="EMBL/GenBank/DDBJ databases">
        <title>Isolation and Genomic Characterization of a Novel Halophilic Metal-Reducing Deltaproteobacterium from the Deep Subsurface.</title>
        <authorList>
            <person name="Badalamenti J.P."/>
            <person name="Summers Z.M."/>
            <person name="Gralnick J.A."/>
            <person name="Bond D.R."/>
        </authorList>
    </citation>
    <scope>NUCLEOTIDE SEQUENCE [LARGE SCALE GENOMIC DNA]</scope>
    <source>
        <strain evidence="3 4">WTL</strain>
    </source>
</reference>
<gene>
    <name evidence="3" type="ORF">DSOUD_2984</name>
</gene>
<feature type="chain" id="PRO_5005803303" evidence="1">
    <location>
        <begin position="25"/>
        <end position="457"/>
    </location>
</feature>
<dbReference type="InterPro" id="IPR007742">
    <property type="entry name" value="NosD_dom"/>
</dbReference>
<dbReference type="EMBL" id="CP010802">
    <property type="protein sequence ID" value="ALC17711.1"/>
    <property type="molecule type" value="Genomic_DNA"/>
</dbReference>
<accession>A0A0M5IS33</accession>
<dbReference type="InterPro" id="IPR012334">
    <property type="entry name" value="Pectin_lyas_fold"/>
</dbReference>
<dbReference type="RefSeq" id="WP_053551705.1">
    <property type="nucleotide sequence ID" value="NZ_CP010802.1"/>
</dbReference>
<keyword evidence="1" id="KW-0732">Signal</keyword>
<evidence type="ECO:0000313" key="4">
    <source>
        <dbReference type="Proteomes" id="UP000057158"/>
    </source>
</evidence>
<evidence type="ECO:0000256" key="1">
    <source>
        <dbReference type="SAM" id="SignalP"/>
    </source>
</evidence>
<dbReference type="AlphaFoldDB" id="A0A0M5IS33"/>